<sequence length="74" mass="8694">MEIIEKYFLYRPDGTEEIEVEKLDKDTNIVRTLTGAHFSEESKKMTDNEVKRFKGVYGLLYENELGLQTTIFDI</sequence>
<dbReference type="RefSeq" id="YP_010648344.1">
    <property type="nucleotide sequence ID" value="NC_070727.1"/>
</dbReference>
<dbReference type="Pfam" id="PF11673">
    <property type="entry name" value="DUF3269"/>
    <property type="match status" value="1"/>
</dbReference>
<evidence type="ECO:0000313" key="2">
    <source>
        <dbReference type="Proteomes" id="UP000224518"/>
    </source>
</evidence>
<dbReference type="EMBL" id="KY653126">
    <property type="protein sequence ID" value="ARM68352.1"/>
    <property type="molecule type" value="Genomic_DNA"/>
</dbReference>
<name>A0A1W6JQ54_9CAUD</name>
<organism evidence="1 2">
    <name type="scientific">Staphylococcus virus IME1354_01</name>
    <dbReference type="NCBI Taxonomy" id="3070820"/>
    <lineage>
        <taxon>Viruses</taxon>
        <taxon>Duplodnaviria</taxon>
        <taxon>Heunggongvirae</taxon>
        <taxon>Uroviricota</taxon>
        <taxon>Caudoviricetes</taxon>
        <taxon>Zhangqianvirus</taxon>
        <taxon>Zhangqianvirus IME1354</taxon>
    </lineage>
</organism>
<dbReference type="InterPro" id="IPR021687">
    <property type="entry name" value="DUF3269"/>
</dbReference>
<proteinExistence type="predicted"/>
<evidence type="ECO:0000313" key="1">
    <source>
        <dbReference type="EMBL" id="ARM68352.1"/>
    </source>
</evidence>
<dbReference type="KEGG" id="vg:77923782"/>
<dbReference type="Proteomes" id="UP000224518">
    <property type="component" value="Segment"/>
</dbReference>
<reference evidence="1 2" key="1">
    <citation type="submission" date="2017-02" db="EMBL/GenBank/DDBJ databases">
        <title>Analysis of active prophages from bacterial high-throughput sequencing data.</title>
        <authorList>
            <person name="Sun Q."/>
            <person name="Zhang X."/>
            <person name="Xing S."/>
            <person name="Tong Y.-G."/>
        </authorList>
    </citation>
    <scope>NUCLEOTIDE SEQUENCE [LARGE SCALE GENOMIC DNA]</scope>
</reference>
<accession>A0A1W6JQ54</accession>
<keyword evidence="2" id="KW-1185">Reference proteome</keyword>
<protein>
    <submittedName>
        <fullName evidence="1">Uncharacterized protein</fullName>
    </submittedName>
</protein>
<dbReference type="GeneID" id="77923782"/>